<gene>
    <name evidence="3" type="ORF">BN13_10049</name>
</gene>
<dbReference type="PROSITE" id="PS51257">
    <property type="entry name" value="PROKAR_LIPOPROTEIN"/>
    <property type="match status" value="1"/>
</dbReference>
<sequence>MPALLSRSHIVATALVLSLAGSISACSGGDMTDSDSHAMTSSAGASSTSTAGASDASSMTMAKGAYLSLADYEKQMADRSGSTVVYFFHASWCPDCKATDAALMSQGVPDGLTVVKVDYDTATELKKKYDVTIQHTFVAVDSSGMATKKWTGAKDGAAIKAMAG</sequence>
<accession>A0A077M2L1</accession>
<feature type="signal peptide" evidence="1">
    <location>
        <begin position="1"/>
        <end position="27"/>
    </location>
</feature>
<dbReference type="Pfam" id="PF00085">
    <property type="entry name" value="Thioredoxin"/>
    <property type="match status" value="1"/>
</dbReference>
<dbReference type="OrthoDB" id="9790194at2"/>
<evidence type="ECO:0000256" key="1">
    <source>
        <dbReference type="SAM" id="SignalP"/>
    </source>
</evidence>
<dbReference type="EMBL" id="CAJC01000001">
    <property type="protein sequence ID" value="CCI51311.1"/>
    <property type="molecule type" value="Genomic_DNA"/>
</dbReference>
<evidence type="ECO:0000259" key="2">
    <source>
        <dbReference type="PROSITE" id="PS51352"/>
    </source>
</evidence>
<feature type="domain" description="Thioredoxin" evidence="2">
    <location>
        <begin position="47"/>
        <end position="164"/>
    </location>
</feature>
<protein>
    <recommendedName>
        <fullName evidence="2">Thioredoxin domain-containing protein</fullName>
    </recommendedName>
</protein>
<dbReference type="SUPFAM" id="SSF52833">
    <property type="entry name" value="Thioredoxin-like"/>
    <property type="match status" value="1"/>
</dbReference>
<dbReference type="CDD" id="cd02947">
    <property type="entry name" value="TRX_family"/>
    <property type="match status" value="1"/>
</dbReference>
<feature type="chain" id="PRO_5038630631" description="Thioredoxin domain-containing protein" evidence="1">
    <location>
        <begin position="28"/>
        <end position="164"/>
    </location>
</feature>
<keyword evidence="1" id="KW-0732">Signal</keyword>
<evidence type="ECO:0000313" key="4">
    <source>
        <dbReference type="Proteomes" id="UP000035720"/>
    </source>
</evidence>
<keyword evidence="4" id="KW-1185">Reference proteome</keyword>
<name>A0A077M2L1_9MICO</name>
<dbReference type="AlphaFoldDB" id="A0A077M2L1"/>
<proteinExistence type="predicted"/>
<dbReference type="Proteomes" id="UP000035720">
    <property type="component" value="Unassembled WGS sequence"/>
</dbReference>
<dbReference type="InterPro" id="IPR013766">
    <property type="entry name" value="Thioredoxin_domain"/>
</dbReference>
<reference evidence="3 4" key="1">
    <citation type="journal article" date="2013" name="ISME J.">
        <title>A metabolic model for members of the genus Tetrasphaera involved in enhanced biological phosphorus removal.</title>
        <authorList>
            <person name="Kristiansen R."/>
            <person name="Nguyen H.T.T."/>
            <person name="Saunders A.M."/>
            <person name="Nielsen J.L."/>
            <person name="Wimmer R."/>
            <person name="Le V.Q."/>
            <person name="McIlroy S.J."/>
            <person name="Petrovski S."/>
            <person name="Seviour R.J."/>
            <person name="Calteau A."/>
            <person name="Nielsen K.L."/>
            <person name="Nielsen P.H."/>
        </authorList>
    </citation>
    <scope>NUCLEOTIDE SEQUENCE [LARGE SCALE GENOMIC DNA]</scope>
    <source>
        <strain evidence="3 4">Ben 74</strain>
    </source>
</reference>
<dbReference type="PROSITE" id="PS51352">
    <property type="entry name" value="THIOREDOXIN_2"/>
    <property type="match status" value="1"/>
</dbReference>
<evidence type="ECO:0000313" key="3">
    <source>
        <dbReference type="EMBL" id="CCI51311.1"/>
    </source>
</evidence>
<dbReference type="RefSeq" id="WP_048543471.1">
    <property type="nucleotide sequence ID" value="NZ_HF571038.1"/>
</dbReference>
<organism evidence="3 4">
    <name type="scientific">Nostocoides jenkinsii Ben 74</name>
    <dbReference type="NCBI Taxonomy" id="1193518"/>
    <lineage>
        <taxon>Bacteria</taxon>
        <taxon>Bacillati</taxon>
        <taxon>Actinomycetota</taxon>
        <taxon>Actinomycetes</taxon>
        <taxon>Micrococcales</taxon>
        <taxon>Intrasporangiaceae</taxon>
        <taxon>Nostocoides</taxon>
    </lineage>
</organism>
<dbReference type="STRING" id="1193518.BN13_10049"/>
<comment type="caution">
    <text evidence="3">The sequence shown here is derived from an EMBL/GenBank/DDBJ whole genome shotgun (WGS) entry which is preliminary data.</text>
</comment>
<dbReference type="InterPro" id="IPR036249">
    <property type="entry name" value="Thioredoxin-like_sf"/>
</dbReference>
<dbReference type="Gene3D" id="3.40.30.10">
    <property type="entry name" value="Glutaredoxin"/>
    <property type="match status" value="1"/>
</dbReference>